<keyword evidence="1" id="KW-0001">2Fe-2S</keyword>
<keyword evidence="4" id="KW-0408">Iron</keyword>
<protein>
    <recommendedName>
        <fullName evidence="6">Rieske domain-containing protein</fullName>
    </recommendedName>
</protein>
<keyword evidence="3" id="KW-0560">Oxidoreductase</keyword>
<evidence type="ECO:0000313" key="7">
    <source>
        <dbReference type="EMBL" id="GEN65038.1"/>
    </source>
</evidence>
<accession>A0A511XPZ8</accession>
<dbReference type="Proteomes" id="UP000321746">
    <property type="component" value="Unassembled WGS sequence"/>
</dbReference>
<keyword evidence="2" id="KW-0479">Metal-binding</keyword>
<dbReference type="InterPro" id="IPR050584">
    <property type="entry name" value="Cholesterol_7-desaturase"/>
</dbReference>
<dbReference type="GO" id="GO:0046872">
    <property type="term" value="F:metal ion binding"/>
    <property type="evidence" value="ECO:0007669"/>
    <property type="project" value="UniProtKB-KW"/>
</dbReference>
<evidence type="ECO:0000256" key="4">
    <source>
        <dbReference type="ARBA" id="ARBA00023004"/>
    </source>
</evidence>
<dbReference type="PROSITE" id="PS51296">
    <property type="entry name" value="RIESKE"/>
    <property type="match status" value="1"/>
</dbReference>
<evidence type="ECO:0000256" key="3">
    <source>
        <dbReference type="ARBA" id="ARBA00023002"/>
    </source>
</evidence>
<dbReference type="GO" id="GO:0051537">
    <property type="term" value="F:2 iron, 2 sulfur cluster binding"/>
    <property type="evidence" value="ECO:0007669"/>
    <property type="project" value="UniProtKB-KW"/>
</dbReference>
<dbReference type="GO" id="GO:0016491">
    <property type="term" value="F:oxidoreductase activity"/>
    <property type="evidence" value="ECO:0007669"/>
    <property type="project" value="UniProtKB-KW"/>
</dbReference>
<sequence length="229" mass="25297">MESSPVTGWQPLMFASDLSDATVKAAQIGAQKLAIWRDSYGKIQAVEDRCPHRNMRLSLGFVRGDMLTCLYHGWRFDEHGQCRAIPAHPDITPDDTTSVTTFPAVDYCGIIWGLTNKTDTRQSPAEEWHLPSVKTVTPVRTLLIQVPLKIAMKQFGSVPGRSVRLSETTGNGSILPLLLVARSIGQNATQLHVLLEDVAASETCEQASLWAINFLSMAERNYAETDQNT</sequence>
<dbReference type="InterPro" id="IPR036922">
    <property type="entry name" value="Rieske_2Fe-2S_sf"/>
</dbReference>
<dbReference type="Pfam" id="PF00355">
    <property type="entry name" value="Rieske"/>
    <property type="match status" value="1"/>
</dbReference>
<comment type="caution">
    <text evidence="7">The sequence shown here is derived from an EMBL/GenBank/DDBJ whole genome shotgun (WGS) entry which is preliminary data.</text>
</comment>
<reference evidence="7 8" key="1">
    <citation type="submission" date="2019-07" db="EMBL/GenBank/DDBJ databases">
        <title>Whole genome shotgun sequence of Acetobacter oeni NBRC 105207.</title>
        <authorList>
            <person name="Hosoyama A."/>
            <person name="Uohara A."/>
            <person name="Ohji S."/>
            <person name="Ichikawa N."/>
        </authorList>
    </citation>
    <scope>NUCLEOTIDE SEQUENCE [LARGE SCALE GENOMIC DNA]</scope>
    <source>
        <strain evidence="7 8">NBRC 105207</strain>
    </source>
</reference>
<evidence type="ECO:0000256" key="5">
    <source>
        <dbReference type="ARBA" id="ARBA00023014"/>
    </source>
</evidence>
<gene>
    <name evidence="7" type="ORF">AOE01nite_32620</name>
</gene>
<dbReference type="PANTHER" id="PTHR21266">
    <property type="entry name" value="IRON-SULFUR DOMAIN CONTAINING PROTEIN"/>
    <property type="match status" value="1"/>
</dbReference>
<proteinExistence type="predicted"/>
<dbReference type="PANTHER" id="PTHR21266:SF60">
    <property type="entry name" value="3-KETOSTEROID-9-ALPHA-MONOOXYGENASE, OXYGENASE COMPONENT"/>
    <property type="match status" value="1"/>
</dbReference>
<evidence type="ECO:0000259" key="6">
    <source>
        <dbReference type="PROSITE" id="PS51296"/>
    </source>
</evidence>
<evidence type="ECO:0000256" key="1">
    <source>
        <dbReference type="ARBA" id="ARBA00022714"/>
    </source>
</evidence>
<dbReference type="EMBL" id="BJYG01000068">
    <property type="protein sequence ID" value="GEN65038.1"/>
    <property type="molecule type" value="Genomic_DNA"/>
</dbReference>
<dbReference type="AlphaFoldDB" id="A0A511XPZ8"/>
<evidence type="ECO:0000313" key="8">
    <source>
        <dbReference type="Proteomes" id="UP000321746"/>
    </source>
</evidence>
<feature type="domain" description="Rieske" evidence="6">
    <location>
        <begin position="9"/>
        <end position="113"/>
    </location>
</feature>
<dbReference type="SUPFAM" id="SSF50022">
    <property type="entry name" value="ISP domain"/>
    <property type="match status" value="1"/>
</dbReference>
<dbReference type="CDD" id="cd03469">
    <property type="entry name" value="Rieske_RO_Alpha_N"/>
    <property type="match status" value="1"/>
</dbReference>
<name>A0A511XPZ8_9PROT</name>
<evidence type="ECO:0000256" key="2">
    <source>
        <dbReference type="ARBA" id="ARBA00022723"/>
    </source>
</evidence>
<dbReference type="Gene3D" id="2.102.10.10">
    <property type="entry name" value="Rieske [2Fe-2S] iron-sulphur domain"/>
    <property type="match status" value="1"/>
</dbReference>
<keyword evidence="8" id="KW-1185">Reference proteome</keyword>
<organism evidence="7 8">
    <name type="scientific">Acetobacter oeni</name>
    <dbReference type="NCBI Taxonomy" id="304077"/>
    <lineage>
        <taxon>Bacteria</taxon>
        <taxon>Pseudomonadati</taxon>
        <taxon>Pseudomonadota</taxon>
        <taxon>Alphaproteobacteria</taxon>
        <taxon>Acetobacterales</taxon>
        <taxon>Acetobacteraceae</taxon>
        <taxon>Acetobacter</taxon>
    </lineage>
</organism>
<dbReference type="InterPro" id="IPR017941">
    <property type="entry name" value="Rieske_2Fe-2S"/>
</dbReference>
<keyword evidence="5" id="KW-0411">Iron-sulfur</keyword>